<dbReference type="Gene3D" id="1.10.510.10">
    <property type="entry name" value="Transferase(Phosphotransferase) domain 1"/>
    <property type="match status" value="1"/>
</dbReference>
<feature type="domain" description="Protein kinase" evidence="8">
    <location>
        <begin position="193"/>
        <end position="453"/>
    </location>
</feature>
<dbReference type="OMA" id="AYDINAM"/>
<dbReference type="Pfam" id="PF00069">
    <property type="entry name" value="Pkinase"/>
    <property type="match status" value="1"/>
</dbReference>
<comment type="caution">
    <text evidence="9">The sequence shown here is derived from an EMBL/GenBank/DDBJ whole genome shotgun (WGS) entry which is preliminary data.</text>
</comment>
<dbReference type="SMART" id="SM00220">
    <property type="entry name" value="S_TKc"/>
    <property type="match status" value="1"/>
</dbReference>
<dbReference type="PROSITE" id="PS00107">
    <property type="entry name" value="PROTEIN_KINASE_ATP"/>
    <property type="match status" value="1"/>
</dbReference>
<keyword evidence="4 5" id="KW-0067">ATP-binding</keyword>
<evidence type="ECO:0000256" key="5">
    <source>
        <dbReference type="PROSITE-ProRule" id="PRU10141"/>
    </source>
</evidence>
<dbReference type="Proteomes" id="UP000654075">
    <property type="component" value="Unassembled WGS sequence"/>
</dbReference>
<feature type="compositionally biased region" description="Polar residues" evidence="7">
    <location>
        <begin position="73"/>
        <end position="93"/>
    </location>
</feature>
<dbReference type="PANTHER" id="PTHR48016">
    <property type="entry name" value="MAP KINASE KINASE KINASE SSK2-RELATED-RELATED"/>
    <property type="match status" value="1"/>
</dbReference>
<evidence type="ECO:0000313" key="9">
    <source>
        <dbReference type="EMBL" id="CAE8629677.1"/>
    </source>
</evidence>
<dbReference type="SUPFAM" id="SSF56112">
    <property type="entry name" value="Protein kinase-like (PK-like)"/>
    <property type="match status" value="1"/>
</dbReference>
<dbReference type="PANTHER" id="PTHR48016:SF56">
    <property type="entry name" value="MAPKK KINASE"/>
    <property type="match status" value="1"/>
</dbReference>
<dbReference type="PROSITE" id="PS00108">
    <property type="entry name" value="PROTEIN_KINASE_ST"/>
    <property type="match status" value="1"/>
</dbReference>
<feature type="binding site" evidence="5">
    <location>
        <position position="222"/>
    </location>
    <ligand>
        <name>ATP</name>
        <dbReference type="ChEBI" id="CHEBI:30616"/>
    </ligand>
</feature>
<evidence type="ECO:0000256" key="3">
    <source>
        <dbReference type="ARBA" id="ARBA00022777"/>
    </source>
</evidence>
<name>A0A813GSW0_POLGL</name>
<dbReference type="OrthoDB" id="2914378at2759"/>
<evidence type="ECO:0000313" key="10">
    <source>
        <dbReference type="Proteomes" id="UP000654075"/>
    </source>
</evidence>
<dbReference type="InterPro" id="IPR011009">
    <property type="entry name" value="Kinase-like_dom_sf"/>
</dbReference>
<evidence type="ECO:0000256" key="4">
    <source>
        <dbReference type="ARBA" id="ARBA00022840"/>
    </source>
</evidence>
<sequence>MISSDASSDDKCAEVLKVPGVVGKTEEILATLSNALPRLGLRRHLDGGWTSQCKLDVLENSSGKAPGLPHSESLGTQSTACPSSTTASEPSWTSTFAGDCSMRQRTDQTNMVEGSDLLPGSLNAFAEVSPTRSPNRVSAELGCRVGSMEALTDNEEATPIGSSSKGLPKSLDAIQDEVCGVLPGPEAAAEGWWRRGELIGSGTYGNVYMAQHGTSGKIFAVKVSRIKGRKDNDSHCKEMLEELRICEDLRHRHVVSCLGHVYCKGHLEICMEYVPGGSMRHILNQFGSLHGELLEKATRGIAEGLNYLHSHKPPIVHRDLKGANVLVDLDFCVKLADFGCAKRSSAGTKSLTSLGTPHWMAPEVFQHSCGHGRKADIWSLGCVVLEMATAEDPWGKGAFDNIMHAVRVIGFSDATPPIPEALPDSSREFVARCLQRDQEKRPWASELLHQPKAPADLLLARSGALKQWLKLQNFFQRK</sequence>
<evidence type="ECO:0000256" key="2">
    <source>
        <dbReference type="ARBA" id="ARBA00022741"/>
    </source>
</evidence>
<keyword evidence="3" id="KW-0418">Kinase</keyword>
<evidence type="ECO:0000256" key="6">
    <source>
        <dbReference type="RuleBase" id="RU000304"/>
    </source>
</evidence>
<keyword evidence="2 5" id="KW-0547">Nucleotide-binding</keyword>
<dbReference type="GO" id="GO:0004674">
    <property type="term" value="F:protein serine/threonine kinase activity"/>
    <property type="evidence" value="ECO:0007669"/>
    <property type="project" value="UniProtKB-KW"/>
</dbReference>
<gene>
    <name evidence="9" type="ORF">PGLA1383_LOCUS46104</name>
</gene>
<reference evidence="9" key="1">
    <citation type="submission" date="2021-02" db="EMBL/GenBank/DDBJ databases">
        <authorList>
            <person name="Dougan E. K."/>
            <person name="Rhodes N."/>
            <person name="Thang M."/>
            <person name="Chan C."/>
        </authorList>
    </citation>
    <scope>NUCLEOTIDE SEQUENCE</scope>
</reference>
<accession>A0A813GSW0</accession>
<keyword evidence="10" id="KW-1185">Reference proteome</keyword>
<evidence type="ECO:0000256" key="7">
    <source>
        <dbReference type="SAM" id="MobiDB-lite"/>
    </source>
</evidence>
<protein>
    <recommendedName>
        <fullName evidence="8">Protein kinase domain-containing protein</fullName>
    </recommendedName>
</protein>
<evidence type="ECO:0000259" key="8">
    <source>
        <dbReference type="PROSITE" id="PS50011"/>
    </source>
</evidence>
<dbReference type="AlphaFoldDB" id="A0A813GSW0"/>
<keyword evidence="6" id="KW-0723">Serine/threonine-protein kinase</keyword>
<dbReference type="CDD" id="cd06606">
    <property type="entry name" value="STKc_MAPKKK"/>
    <property type="match status" value="1"/>
</dbReference>
<dbReference type="EMBL" id="CAJNNV010029685">
    <property type="protein sequence ID" value="CAE8629677.1"/>
    <property type="molecule type" value="Genomic_DNA"/>
</dbReference>
<dbReference type="InterPro" id="IPR050538">
    <property type="entry name" value="MAP_kinase_kinase_kinase"/>
</dbReference>
<comment type="similarity">
    <text evidence="6">Belongs to the protein kinase superfamily.</text>
</comment>
<dbReference type="InterPro" id="IPR000719">
    <property type="entry name" value="Prot_kinase_dom"/>
</dbReference>
<proteinExistence type="inferred from homology"/>
<dbReference type="GO" id="GO:0005524">
    <property type="term" value="F:ATP binding"/>
    <property type="evidence" value="ECO:0007669"/>
    <property type="project" value="UniProtKB-UniRule"/>
</dbReference>
<feature type="region of interest" description="Disordered" evidence="7">
    <location>
        <begin position="60"/>
        <end position="93"/>
    </location>
</feature>
<organism evidence="9 10">
    <name type="scientific">Polarella glacialis</name>
    <name type="common">Dinoflagellate</name>
    <dbReference type="NCBI Taxonomy" id="89957"/>
    <lineage>
        <taxon>Eukaryota</taxon>
        <taxon>Sar</taxon>
        <taxon>Alveolata</taxon>
        <taxon>Dinophyceae</taxon>
        <taxon>Suessiales</taxon>
        <taxon>Suessiaceae</taxon>
        <taxon>Polarella</taxon>
    </lineage>
</organism>
<evidence type="ECO:0000256" key="1">
    <source>
        <dbReference type="ARBA" id="ARBA00022679"/>
    </source>
</evidence>
<keyword evidence="1" id="KW-0808">Transferase</keyword>
<dbReference type="PROSITE" id="PS50011">
    <property type="entry name" value="PROTEIN_KINASE_DOM"/>
    <property type="match status" value="1"/>
</dbReference>
<dbReference type="InterPro" id="IPR017441">
    <property type="entry name" value="Protein_kinase_ATP_BS"/>
</dbReference>
<dbReference type="InterPro" id="IPR008271">
    <property type="entry name" value="Ser/Thr_kinase_AS"/>
</dbReference>